<keyword evidence="2" id="KW-1185">Reference proteome</keyword>
<dbReference type="AlphaFoldDB" id="A0AAE3N8T2"/>
<accession>A0AAE3N8T2</accession>
<dbReference type="RefSeq" id="WP_271428998.1">
    <property type="nucleotide sequence ID" value="NZ_JAQIPB010000007.1"/>
</dbReference>
<protein>
    <submittedName>
        <fullName evidence="1">DUF6279 family lipoprotein</fullName>
    </submittedName>
</protein>
<dbReference type="Pfam" id="PF19795">
    <property type="entry name" value="DUF6279"/>
    <property type="match status" value="1"/>
</dbReference>
<keyword evidence="1" id="KW-0449">Lipoprotein</keyword>
<evidence type="ECO:0000313" key="1">
    <source>
        <dbReference type="EMBL" id="MDA7417760.1"/>
    </source>
</evidence>
<evidence type="ECO:0000313" key="2">
    <source>
        <dbReference type="Proteomes" id="UP001212602"/>
    </source>
</evidence>
<dbReference type="EMBL" id="JAQIPB010000007">
    <property type="protein sequence ID" value="MDA7417760.1"/>
    <property type="molecule type" value="Genomic_DNA"/>
</dbReference>
<gene>
    <name evidence="1" type="ORF">PGB34_15460</name>
</gene>
<organism evidence="1 2">
    <name type="scientific">Xenophilus arseniciresistens</name>
    <dbReference type="NCBI Taxonomy" id="1283306"/>
    <lineage>
        <taxon>Bacteria</taxon>
        <taxon>Pseudomonadati</taxon>
        <taxon>Pseudomonadota</taxon>
        <taxon>Betaproteobacteria</taxon>
        <taxon>Burkholderiales</taxon>
        <taxon>Comamonadaceae</taxon>
        <taxon>Xenophilus</taxon>
    </lineage>
</organism>
<sequence>MLCVAAVLASCSTVRLGYEQLPTLAYWWLDRHLDFDSTQSPQVREALAQWQARHRQEELPRLAALLEEAQTLAAGEITPEQACRFGEAVRARLRAAGAMAEAPAARIALRLGPAQTEALAERQARSNEEFHSDWLARSPAQQQARRYDEQRKRYEDFYGRLSEAQRSQLRAALARSRFDAALLDAERRRRQAELLALLRGWQAAPVSEAAARRALADYLDRLALPPPGPWREQQQALWNEGCADFAALHAGTSPEQRARAVQRLQDYTRDVQALRAAPAVAADPG</sequence>
<name>A0AAE3N8T2_9BURK</name>
<comment type="caution">
    <text evidence="1">The sequence shown here is derived from an EMBL/GenBank/DDBJ whole genome shotgun (WGS) entry which is preliminary data.</text>
</comment>
<proteinExistence type="predicted"/>
<dbReference type="Proteomes" id="UP001212602">
    <property type="component" value="Unassembled WGS sequence"/>
</dbReference>
<reference evidence="1" key="1">
    <citation type="submission" date="2023-01" db="EMBL/GenBank/DDBJ databases">
        <title>Xenophilus mangrovi sp. nov., isolated from soil of Mangrove nature reserve.</title>
        <authorList>
            <person name="Xu S."/>
            <person name="Liu Z."/>
            <person name="Xu Y."/>
        </authorList>
    </citation>
    <scope>NUCLEOTIDE SEQUENCE</scope>
    <source>
        <strain evidence="1">YW8</strain>
    </source>
</reference>